<feature type="signal peptide" evidence="1">
    <location>
        <begin position="1"/>
        <end position="25"/>
    </location>
</feature>
<dbReference type="EMBL" id="BSVA01000001">
    <property type="protein sequence ID" value="GMA91744.1"/>
    <property type="molecule type" value="Genomic_DNA"/>
</dbReference>
<feature type="chain" id="PRO_5047046581" description="Lipoprotein" evidence="1">
    <location>
        <begin position="26"/>
        <end position="156"/>
    </location>
</feature>
<keyword evidence="3" id="KW-1185">Reference proteome</keyword>
<organism evidence="2 3">
    <name type="scientific">Homoserinibacter gongjuensis</name>
    <dbReference type="NCBI Taxonomy" id="1162968"/>
    <lineage>
        <taxon>Bacteria</taxon>
        <taxon>Bacillati</taxon>
        <taxon>Actinomycetota</taxon>
        <taxon>Actinomycetes</taxon>
        <taxon>Micrococcales</taxon>
        <taxon>Microbacteriaceae</taxon>
        <taxon>Homoserinibacter</taxon>
    </lineage>
</organism>
<accession>A0ABQ6JXB2</accession>
<evidence type="ECO:0008006" key="4">
    <source>
        <dbReference type="Google" id="ProtNLM"/>
    </source>
</evidence>
<dbReference type="Proteomes" id="UP001157069">
    <property type="component" value="Unassembled WGS sequence"/>
</dbReference>
<gene>
    <name evidence="2" type="ORF">GCM10025869_22730</name>
</gene>
<evidence type="ECO:0000313" key="2">
    <source>
        <dbReference type="EMBL" id="GMA91744.1"/>
    </source>
</evidence>
<dbReference type="PROSITE" id="PS51257">
    <property type="entry name" value="PROKAR_LIPOPROTEIN"/>
    <property type="match status" value="1"/>
</dbReference>
<comment type="caution">
    <text evidence="2">The sequence shown here is derived from an EMBL/GenBank/DDBJ whole genome shotgun (WGS) entry which is preliminary data.</text>
</comment>
<proteinExistence type="predicted"/>
<dbReference type="RefSeq" id="WP_284300232.1">
    <property type="nucleotide sequence ID" value="NZ_BSVA01000001.1"/>
</dbReference>
<sequence length="156" mass="16019">MNTDRIVAATAALLATPLLLSGCTASPVGDFRSQVAPAVIAADSNIRDTQLSFSTGPAGVGFWLRIYVDDASDDAVARSLVAALDAAYSASPSLPTSIQLDVARAPKPDDVELALGDIPISAAAEAAGLSSYRLNNSIELGSADLEQRYGPWGVEG</sequence>
<name>A0ABQ6JXB2_9MICO</name>
<keyword evidence="1" id="KW-0732">Signal</keyword>
<reference evidence="3" key="1">
    <citation type="journal article" date="2019" name="Int. J. Syst. Evol. Microbiol.">
        <title>The Global Catalogue of Microorganisms (GCM) 10K type strain sequencing project: providing services to taxonomists for standard genome sequencing and annotation.</title>
        <authorList>
            <consortium name="The Broad Institute Genomics Platform"/>
            <consortium name="The Broad Institute Genome Sequencing Center for Infectious Disease"/>
            <person name="Wu L."/>
            <person name="Ma J."/>
        </authorList>
    </citation>
    <scope>NUCLEOTIDE SEQUENCE [LARGE SCALE GENOMIC DNA]</scope>
    <source>
        <strain evidence="3">NBRC 108755</strain>
    </source>
</reference>
<evidence type="ECO:0000313" key="3">
    <source>
        <dbReference type="Proteomes" id="UP001157069"/>
    </source>
</evidence>
<protein>
    <recommendedName>
        <fullName evidence="4">Lipoprotein</fullName>
    </recommendedName>
</protein>
<evidence type="ECO:0000256" key="1">
    <source>
        <dbReference type="SAM" id="SignalP"/>
    </source>
</evidence>